<evidence type="ECO:0000256" key="2">
    <source>
        <dbReference type="ARBA" id="ARBA00012185"/>
    </source>
</evidence>
<dbReference type="EMBL" id="LAZR01037878">
    <property type="protein sequence ID" value="KKL21035.1"/>
    <property type="molecule type" value="Genomic_DNA"/>
</dbReference>
<comment type="caution">
    <text evidence="10">The sequence shown here is derived from an EMBL/GenBank/DDBJ whole genome shotgun (WGS) entry which is preliminary data.</text>
</comment>
<keyword evidence="4" id="KW-0808">Transferase</keyword>
<comment type="similarity">
    <text evidence="1">Belongs to the N(4)/N(6)-methyltransferase family. N(4) subfamily.</text>
</comment>
<keyword evidence="7" id="KW-0238">DNA-binding</keyword>
<gene>
    <name evidence="10" type="ORF">LCGC14_2449540</name>
</gene>
<feature type="domain" description="DNA methylase N-4/N-6" evidence="9">
    <location>
        <begin position="24"/>
        <end position="188"/>
    </location>
</feature>
<dbReference type="Gene3D" id="3.40.50.150">
    <property type="entry name" value="Vaccinia Virus protein VP39"/>
    <property type="match status" value="1"/>
</dbReference>
<evidence type="ECO:0000256" key="3">
    <source>
        <dbReference type="ARBA" id="ARBA00022603"/>
    </source>
</evidence>
<dbReference type="Pfam" id="PF01555">
    <property type="entry name" value="N6_N4_Mtase"/>
    <property type="match status" value="1"/>
</dbReference>
<evidence type="ECO:0000256" key="7">
    <source>
        <dbReference type="ARBA" id="ARBA00023125"/>
    </source>
</evidence>
<dbReference type="EC" id="2.1.1.113" evidence="2"/>
<dbReference type="SUPFAM" id="SSF53335">
    <property type="entry name" value="S-adenosyl-L-methionine-dependent methyltransferases"/>
    <property type="match status" value="1"/>
</dbReference>
<keyword evidence="6" id="KW-0680">Restriction system</keyword>
<feature type="non-terminal residue" evidence="10">
    <location>
        <position position="188"/>
    </location>
</feature>
<dbReference type="GO" id="GO:0008170">
    <property type="term" value="F:N-methyltransferase activity"/>
    <property type="evidence" value="ECO:0007669"/>
    <property type="project" value="InterPro"/>
</dbReference>
<evidence type="ECO:0000256" key="6">
    <source>
        <dbReference type="ARBA" id="ARBA00022747"/>
    </source>
</evidence>
<evidence type="ECO:0000259" key="9">
    <source>
        <dbReference type="Pfam" id="PF01555"/>
    </source>
</evidence>
<dbReference type="PROSITE" id="PS00093">
    <property type="entry name" value="N4_MTASE"/>
    <property type="match status" value="1"/>
</dbReference>
<organism evidence="10">
    <name type="scientific">marine sediment metagenome</name>
    <dbReference type="NCBI Taxonomy" id="412755"/>
    <lineage>
        <taxon>unclassified sequences</taxon>
        <taxon>metagenomes</taxon>
        <taxon>ecological metagenomes</taxon>
    </lineage>
</organism>
<evidence type="ECO:0000256" key="5">
    <source>
        <dbReference type="ARBA" id="ARBA00022691"/>
    </source>
</evidence>
<name>A0A0F9BGW9_9ZZZZ</name>
<evidence type="ECO:0000256" key="1">
    <source>
        <dbReference type="ARBA" id="ARBA00010203"/>
    </source>
</evidence>
<dbReference type="InterPro" id="IPR017985">
    <property type="entry name" value="MeTrfase_CN4_CS"/>
</dbReference>
<protein>
    <recommendedName>
        <fullName evidence="2">site-specific DNA-methyltransferase (cytosine-N(4)-specific)</fullName>
        <ecNumber evidence="2">2.1.1.113</ecNumber>
    </recommendedName>
</protein>
<comment type="catalytic activity">
    <reaction evidence="8">
        <text>a 2'-deoxycytidine in DNA + S-adenosyl-L-methionine = an N(4)-methyl-2'-deoxycytidine in DNA + S-adenosyl-L-homocysteine + H(+)</text>
        <dbReference type="Rhea" id="RHEA:16857"/>
        <dbReference type="Rhea" id="RHEA-COMP:11369"/>
        <dbReference type="Rhea" id="RHEA-COMP:13674"/>
        <dbReference type="ChEBI" id="CHEBI:15378"/>
        <dbReference type="ChEBI" id="CHEBI:57856"/>
        <dbReference type="ChEBI" id="CHEBI:59789"/>
        <dbReference type="ChEBI" id="CHEBI:85452"/>
        <dbReference type="ChEBI" id="CHEBI:137933"/>
        <dbReference type="EC" id="2.1.1.113"/>
    </reaction>
</comment>
<keyword evidence="3" id="KW-0489">Methyltransferase</keyword>
<dbReference type="GO" id="GO:0032259">
    <property type="term" value="P:methylation"/>
    <property type="evidence" value="ECO:0007669"/>
    <property type="project" value="UniProtKB-KW"/>
</dbReference>
<dbReference type="GO" id="GO:0009307">
    <property type="term" value="P:DNA restriction-modification system"/>
    <property type="evidence" value="ECO:0007669"/>
    <property type="project" value="UniProtKB-KW"/>
</dbReference>
<sequence>MLKTNKIYNMGVREGLTKLEPESIDCVITSPPYWSLRDYGIPASVWGGDPECQHEFEIKIKEINPKPSDKSTLGYRANGEYSFGKEGSPYLNNLKQTEYKEGFCSKCGAWNGTLGLEPNFELFIQHLCDIYDGVKRVLKKSGTCWVNLGDTYSNGINGIKPKCLMMLPQRFAIEMINRGWILRNIIIW</sequence>
<dbReference type="GO" id="GO:0003677">
    <property type="term" value="F:DNA binding"/>
    <property type="evidence" value="ECO:0007669"/>
    <property type="project" value="UniProtKB-KW"/>
</dbReference>
<keyword evidence="5" id="KW-0949">S-adenosyl-L-methionine</keyword>
<dbReference type="AlphaFoldDB" id="A0A0F9BGW9"/>
<evidence type="ECO:0000256" key="4">
    <source>
        <dbReference type="ARBA" id="ARBA00022679"/>
    </source>
</evidence>
<dbReference type="InterPro" id="IPR029063">
    <property type="entry name" value="SAM-dependent_MTases_sf"/>
</dbReference>
<reference evidence="10" key="1">
    <citation type="journal article" date="2015" name="Nature">
        <title>Complex archaea that bridge the gap between prokaryotes and eukaryotes.</title>
        <authorList>
            <person name="Spang A."/>
            <person name="Saw J.H."/>
            <person name="Jorgensen S.L."/>
            <person name="Zaremba-Niedzwiedzka K."/>
            <person name="Martijn J."/>
            <person name="Lind A.E."/>
            <person name="van Eijk R."/>
            <person name="Schleper C."/>
            <person name="Guy L."/>
            <person name="Ettema T.J."/>
        </authorList>
    </citation>
    <scope>NUCLEOTIDE SEQUENCE</scope>
</reference>
<dbReference type="InterPro" id="IPR002941">
    <property type="entry name" value="DNA_methylase_N4/N6"/>
</dbReference>
<proteinExistence type="inferred from homology"/>
<evidence type="ECO:0000313" key="10">
    <source>
        <dbReference type="EMBL" id="KKL21035.1"/>
    </source>
</evidence>
<accession>A0A0F9BGW9</accession>
<dbReference type="GO" id="GO:0015667">
    <property type="term" value="F:site-specific DNA-methyltransferase (cytosine-N4-specific) activity"/>
    <property type="evidence" value="ECO:0007669"/>
    <property type="project" value="UniProtKB-EC"/>
</dbReference>
<evidence type="ECO:0000256" key="8">
    <source>
        <dbReference type="ARBA" id="ARBA00049120"/>
    </source>
</evidence>